<dbReference type="Pfam" id="PF02884">
    <property type="entry name" value="Lyase_8_C"/>
    <property type="match status" value="1"/>
</dbReference>
<evidence type="ECO:0000259" key="10">
    <source>
        <dbReference type="Pfam" id="PF08124"/>
    </source>
</evidence>
<comment type="subunit">
    <text evidence="3">Monomer.</text>
</comment>
<dbReference type="Gene3D" id="1.50.10.100">
    <property type="entry name" value="Chondroitin AC/alginate lyase"/>
    <property type="match status" value="1"/>
</dbReference>
<dbReference type="EMBL" id="CP107006">
    <property type="protein sequence ID" value="UYQ92090.1"/>
    <property type="molecule type" value="Genomic_DNA"/>
</dbReference>
<comment type="cofactor">
    <cofactor evidence="1">
        <name>Ca(2+)</name>
        <dbReference type="ChEBI" id="CHEBI:29108"/>
    </cofactor>
</comment>
<evidence type="ECO:0000256" key="6">
    <source>
        <dbReference type="ARBA" id="ARBA00023239"/>
    </source>
</evidence>
<dbReference type="PANTHER" id="PTHR38481:SF1">
    <property type="entry name" value="HYALURONATE LYASE"/>
    <property type="match status" value="1"/>
</dbReference>
<evidence type="ECO:0000259" key="8">
    <source>
        <dbReference type="Pfam" id="PF02278"/>
    </source>
</evidence>
<dbReference type="SUPFAM" id="SSF49863">
    <property type="entry name" value="Hyaluronate lyase-like, C-terminal domain"/>
    <property type="match status" value="1"/>
</dbReference>
<gene>
    <name evidence="11" type="ORF">MKQ68_18545</name>
</gene>
<dbReference type="Gene3D" id="2.70.98.10">
    <property type="match status" value="1"/>
</dbReference>
<keyword evidence="12" id="KW-1185">Reference proteome</keyword>
<dbReference type="SUPFAM" id="SSF74650">
    <property type="entry name" value="Galactose mutarotase-like"/>
    <property type="match status" value="1"/>
</dbReference>
<dbReference type="InterPro" id="IPR004103">
    <property type="entry name" value="Lyase_8_C"/>
</dbReference>
<dbReference type="InterPro" id="IPR008929">
    <property type="entry name" value="Chondroitin_lyas"/>
</dbReference>
<dbReference type="InterPro" id="IPR011071">
    <property type="entry name" value="Lyase_8-like_C"/>
</dbReference>
<keyword evidence="6 11" id="KW-0456">Lyase</keyword>
<accession>A0ABY6IXH3</accession>
<keyword evidence="5" id="KW-0106">Calcium</keyword>
<dbReference type="InterPro" id="IPR003159">
    <property type="entry name" value="Lyase_8_central_dom"/>
</dbReference>
<dbReference type="CDD" id="cd01083">
    <property type="entry name" value="GAG_Lyase"/>
    <property type="match status" value="1"/>
</dbReference>
<comment type="similarity">
    <text evidence="2">Belongs to the polysaccharide lyase 8 family.</text>
</comment>
<feature type="signal peptide" evidence="7">
    <location>
        <begin position="1"/>
        <end position="20"/>
    </location>
</feature>
<evidence type="ECO:0000256" key="5">
    <source>
        <dbReference type="ARBA" id="ARBA00022837"/>
    </source>
</evidence>
<dbReference type="RefSeq" id="WP_264280415.1">
    <property type="nucleotide sequence ID" value="NZ_CP107006.1"/>
</dbReference>
<dbReference type="PANTHER" id="PTHR38481">
    <property type="entry name" value="HYALURONATE LYASE"/>
    <property type="match status" value="1"/>
</dbReference>
<feature type="chain" id="PRO_5046133053" evidence="7">
    <location>
        <begin position="21"/>
        <end position="669"/>
    </location>
</feature>
<evidence type="ECO:0000313" key="11">
    <source>
        <dbReference type="EMBL" id="UYQ92090.1"/>
    </source>
</evidence>
<evidence type="ECO:0000259" key="9">
    <source>
        <dbReference type="Pfam" id="PF02884"/>
    </source>
</evidence>
<protein>
    <submittedName>
        <fullName evidence="11">Polysaccharide lyase 8 family protein</fullName>
    </submittedName>
</protein>
<feature type="domain" description="Polysaccharide lyase family 8 central" evidence="8">
    <location>
        <begin position="334"/>
        <end position="564"/>
    </location>
</feature>
<dbReference type="Pfam" id="PF08124">
    <property type="entry name" value="Lyase_8_N"/>
    <property type="match status" value="1"/>
</dbReference>
<dbReference type="InterPro" id="IPR038970">
    <property type="entry name" value="Lyase_8"/>
</dbReference>
<sequence length="669" mass="75190">MKKLFIFLLIPLLAASTLLAQSEYTTILDRIRKDMIPDAANTARQDKIITSVLMTLQKDGSWADIDYGRDTRDFSAGTHLNRVQTFAQAYINTASTYHRQAALLNGITSALTYWDEKDPQSWNWYHNQIFSPQHLGEILILLEGTSFPKELRGRLLQQMERGDPRKWTGANKLDIATHYIYRACLTANDTLMQLGVSEAFYPIRLTTEEGIQHDYSYQQHGAQLYVYGYGAVFVEGETRIAYYLRGTSYALSGEQLDIFSNFVRNTFLKVRRGKTVDYGTAGRSISRLNALAPGGTANLQKLKELDPGHAQEYEAAIGRNFGKQPASYGVKANHTQYWRSDYATHTRPGYFIGVHGTSPRTAKQENGNDENLKGYYLSDGSYSLNTTGGEYLNIFPVWDWSMIPGTTVPYITNIPIRKAWGFNFGTTPFCGGVSDSLYGAAALDFSDYNTQARKAWFFFDEEVVCLGAGITSTARENIYTTVNQCLLAGKVQKGKQWFTHNGISYYFPSAANVQLSTATQTGDWYSINKNGIKDPQRKEVFKLWIDHGQQPKDASYVYYILPGQDMASYNAKAVSVLQNTADIQAVYHNSLKIWQVVFYKAGTFNNQITVDRPCVLMIRDNKLSIADPTQSDSPVQVSIQLPGMQQPRHITCNMPSGAFAGGTMKYDIR</sequence>
<name>A0ABY6IXH3_9BACT</name>
<dbReference type="Gene3D" id="2.60.220.10">
    <property type="entry name" value="Polysaccharide lyase family 8-like, C-terminal"/>
    <property type="match status" value="1"/>
</dbReference>
<organism evidence="11 12">
    <name type="scientific">Chitinophaga horti</name>
    <dbReference type="NCBI Taxonomy" id="2920382"/>
    <lineage>
        <taxon>Bacteria</taxon>
        <taxon>Pseudomonadati</taxon>
        <taxon>Bacteroidota</taxon>
        <taxon>Chitinophagia</taxon>
        <taxon>Chitinophagales</taxon>
        <taxon>Chitinophagaceae</taxon>
        <taxon>Chitinophaga</taxon>
    </lineage>
</organism>
<evidence type="ECO:0000256" key="1">
    <source>
        <dbReference type="ARBA" id="ARBA00001913"/>
    </source>
</evidence>
<keyword evidence="4 7" id="KW-0732">Signal</keyword>
<reference evidence="11" key="1">
    <citation type="submission" date="2022-10" db="EMBL/GenBank/DDBJ databases">
        <title>Chitinophaga sp. nov., isolated from soil.</title>
        <authorList>
            <person name="Jeon C.O."/>
        </authorList>
    </citation>
    <scope>NUCLEOTIDE SEQUENCE</scope>
    <source>
        <strain evidence="11">R8</strain>
    </source>
</reference>
<proteinExistence type="inferred from homology"/>
<dbReference type="InterPro" id="IPR012970">
    <property type="entry name" value="Lyase_8_alpha_N"/>
</dbReference>
<dbReference type="InterPro" id="IPR011013">
    <property type="entry name" value="Gal_mutarotase_sf_dom"/>
</dbReference>
<evidence type="ECO:0000256" key="3">
    <source>
        <dbReference type="ARBA" id="ARBA00011245"/>
    </source>
</evidence>
<evidence type="ECO:0000256" key="4">
    <source>
        <dbReference type="ARBA" id="ARBA00022729"/>
    </source>
</evidence>
<evidence type="ECO:0000256" key="7">
    <source>
        <dbReference type="SAM" id="SignalP"/>
    </source>
</evidence>
<feature type="domain" description="Polysaccharide lyase 8 N-terminal alpha-helical" evidence="10">
    <location>
        <begin position="40"/>
        <end position="291"/>
    </location>
</feature>
<evidence type="ECO:0000256" key="2">
    <source>
        <dbReference type="ARBA" id="ARBA00006699"/>
    </source>
</evidence>
<evidence type="ECO:0000313" key="12">
    <source>
        <dbReference type="Proteomes" id="UP001162741"/>
    </source>
</evidence>
<dbReference type="InterPro" id="IPR014718">
    <property type="entry name" value="GH-type_carb-bd"/>
</dbReference>
<dbReference type="Proteomes" id="UP001162741">
    <property type="component" value="Chromosome"/>
</dbReference>
<feature type="domain" description="Polysaccharide lyase family 8 C-terminal" evidence="9">
    <location>
        <begin position="575"/>
        <end position="635"/>
    </location>
</feature>
<dbReference type="Pfam" id="PF02278">
    <property type="entry name" value="Lyase_8"/>
    <property type="match status" value="1"/>
</dbReference>
<dbReference type="GO" id="GO:0016829">
    <property type="term" value="F:lyase activity"/>
    <property type="evidence" value="ECO:0007669"/>
    <property type="project" value="UniProtKB-KW"/>
</dbReference>
<dbReference type="SUPFAM" id="SSF48230">
    <property type="entry name" value="Chondroitin AC/alginate lyase"/>
    <property type="match status" value="1"/>
</dbReference>